<organism evidence="2 3">
    <name type="scientific">Plectosphaerella cucumerina</name>
    <dbReference type="NCBI Taxonomy" id="40658"/>
    <lineage>
        <taxon>Eukaryota</taxon>
        <taxon>Fungi</taxon>
        <taxon>Dikarya</taxon>
        <taxon>Ascomycota</taxon>
        <taxon>Pezizomycotina</taxon>
        <taxon>Sordariomycetes</taxon>
        <taxon>Hypocreomycetidae</taxon>
        <taxon>Glomerellales</taxon>
        <taxon>Plectosphaerellaceae</taxon>
        <taxon>Plectosphaerella</taxon>
    </lineage>
</organism>
<sequence length="190" mass="21159">MTDEELSTAGVWCRVGRQRLPLAPCPSHINFWLQTRLSLPPAGPSLNPFERQTLMPQTFPVFEPLSWLSGLSIRHGDADWTALSSHTYAGKTPVISASFEGLEPPYSLVRLHHKLIFGVCSRQIDSRPTSQPPQASPEGLSRIRPSMSKKIHTTPGIRWSSPTQLLIQPSLAYLWESGRDPEFSDGCGRM</sequence>
<proteinExistence type="predicted"/>
<evidence type="ECO:0000256" key="1">
    <source>
        <dbReference type="SAM" id="MobiDB-lite"/>
    </source>
</evidence>
<name>A0A8K0TR01_9PEZI</name>
<dbReference type="OrthoDB" id="5231790at2759"/>
<evidence type="ECO:0000313" key="3">
    <source>
        <dbReference type="Proteomes" id="UP000813385"/>
    </source>
</evidence>
<accession>A0A8K0TR01</accession>
<dbReference type="Proteomes" id="UP000813385">
    <property type="component" value="Unassembled WGS sequence"/>
</dbReference>
<feature type="region of interest" description="Disordered" evidence="1">
    <location>
        <begin position="124"/>
        <end position="146"/>
    </location>
</feature>
<dbReference type="EMBL" id="JAGPXD010000001">
    <property type="protein sequence ID" value="KAH7376914.1"/>
    <property type="molecule type" value="Genomic_DNA"/>
</dbReference>
<evidence type="ECO:0000313" key="2">
    <source>
        <dbReference type="EMBL" id="KAH7376914.1"/>
    </source>
</evidence>
<dbReference type="AlphaFoldDB" id="A0A8K0TR01"/>
<reference evidence="2" key="1">
    <citation type="journal article" date="2021" name="Nat. Commun.">
        <title>Genetic determinants of endophytism in the Arabidopsis root mycobiome.</title>
        <authorList>
            <person name="Mesny F."/>
            <person name="Miyauchi S."/>
            <person name="Thiergart T."/>
            <person name="Pickel B."/>
            <person name="Atanasova L."/>
            <person name="Karlsson M."/>
            <person name="Huettel B."/>
            <person name="Barry K.W."/>
            <person name="Haridas S."/>
            <person name="Chen C."/>
            <person name="Bauer D."/>
            <person name="Andreopoulos W."/>
            <person name="Pangilinan J."/>
            <person name="LaButti K."/>
            <person name="Riley R."/>
            <person name="Lipzen A."/>
            <person name="Clum A."/>
            <person name="Drula E."/>
            <person name="Henrissat B."/>
            <person name="Kohler A."/>
            <person name="Grigoriev I.V."/>
            <person name="Martin F.M."/>
            <person name="Hacquard S."/>
        </authorList>
    </citation>
    <scope>NUCLEOTIDE SEQUENCE</scope>
    <source>
        <strain evidence="2">MPI-CAGE-AT-0016</strain>
    </source>
</reference>
<keyword evidence="3" id="KW-1185">Reference proteome</keyword>
<protein>
    <submittedName>
        <fullName evidence="2">Uncharacterized protein</fullName>
    </submittedName>
</protein>
<gene>
    <name evidence="2" type="ORF">B0T11DRAFT_24956</name>
</gene>
<comment type="caution">
    <text evidence="2">The sequence shown here is derived from an EMBL/GenBank/DDBJ whole genome shotgun (WGS) entry which is preliminary data.</text>
</comment>